<proteinExistence type="predicted"/>
<accession>A0A8D0GCE3</accession>
<dbReference type="Gene3D" id="2.130.10.10">
    <property type="entry name" value="YVTN repeat-like/Quinoprotein amine dehydrogenase"/>
    <property type="match status" value="1"/>
</dbReference>
<dbReference type="InterPro" id="IPR036352">
    <property type="entry name" value="Semap_dom_sf"/>
</dbReference>
<feature type="chain" id="PRO_5034154754" evidence="1">
    <location>
        <begin position="21"/>
        <end position="98"/>
    </location>
</feature>
<protein>
    <submittedName>
        <fullName evidence="2">Semaphorin 4A</fullName>
    </submittedName>
</protein>
<evidence type="ECO:0000256" key="1">
    <source>
        <dbReference type="SAM" id="SignalP"/>
    </source>
</evidence>
<reference evidence="2" key="1">
    <citation type="submission" date="2025-08" db="UniProtKB">
        <authorList>
            <consortium name="Ensembl"/>
        </authorList>
    </citation>
    <scope>IDENTIFICATION</scope>
</reference>
<evidence type="ECO:0000313" key="2">
    <source>
        <dbReference type="Ensembl" id="ENSSPUP00000003256.1"/>
    </source>
</evidence>
<dbReference type="Proteomes" id="UP000694392">
    <property type="component" value="Unplaced"/>
</dbReference>
<dbReference type="InterPro" id="IPR015943">
    <property type="entry name" value="WD40/YVTN_repeat-like_dom_sf"/>
</dbReference>
<gene>
    <name evidence="2" type="primary">SEMA4A</name>
</gene>
<keyword evidence="3" id="KW-1185">Reference proteome</keyword>
<feature type="signal peptide" evidence="1">
    <location>
        <begin position="1"/>
        <end position="20"/>
    </location>
</feature>
<dbReference type="AlphaFoldDB" id="A0A8D0GCE3"/>
<dbReference type="GeneTree" id="ENSGT00940000161509"/>
<evidence type="ECO:0000313" key="3">
    <source>
        <dbReference type="Proteomes" id="UP000694392"/>
    </source>
</evidence>
<sequence length="98" mass="10483">MPSWASGLLWSLLVSTAVLGANLVPRVTFQHGDPQRSLTQFSLEGVSNYDTFLLSGDEGTLYVGARDTILSLGVGDTGSVVQQGLVSRAREVRQRGSM</sequence>
<dbReference type="Ensembl" id="ENSSPUT00000003453.1">
    <property type="protein sequence ID" value="ENSSPUP00000003256.1"/>
    <property type="gene ID" value="ENSSPUG00000002416.1"/>
</dbReference>
<reference evidence="2" key="2">
    <citation type="submission" date="2025-09" db="UniProtKB">
        <authorList>
            <consortium name="Ensembl"/>
        </authorList>
    </citation>
    <scope>IDENTIFICATION</scope>
</reference>
<organism evidence="2 3">
    <name type="scientific">Sphenodon punctatus</name>
    <name type="common">Tuatara</name>
    <name type="synonym">Hatteria punctata</name>
    <dbReference type="NCBI Taxonomy" id="8508"/>
    <lineage>
        <taxon>Eukaryota</taxon>
        <taxon>Metazoa</taxon>
        <taxon>Chordata</taxon>
        <taxon>Craniata</taxon>
        <taxon>Vertebrata</taxon>
        <taxon>Euteleostomi</taxon>
        <taxon>Lepidosauria</taxon>
        <taxon>Sphenodontia</taxon>
        <taxon>Sphenodontidae</taxon>
        <taxon>Sphenodon</taxon>
    </lineage>
</organism>
<name>A0A8D0GCE3_SPHPU</name>
<dbReference type="SUPFAM" id="SSF101912">
    <property type="entry name" value="Sema domain"/>
    <property type="match status" value="1"/>
</dbReference>
<keyword evidence="1" id="KW-0732">Signal</keyword>